<feature type="transmembrane region" description="Helical" evidence="9">
    <location>
        <begin position="646"/>
        <end position="665"/>
    </location>
</feature>
<keyword evidence="11" id="KW-1185">Reference proteome</keyword>
<dbReference type="GO" id="GO:0009252">
    <property type="term" value="P:peptidoglycan biosynthetic process"/>
    <property type="evidence" value="ECO:0007669"/>
    <property type="project" value="UniProtKB-KW"/>
</dbReference>
<feature type="transmembrane region" description="Helical" evidence="9">
    <location>
        <begin position="201"/>
        <end position="220"/>
    </location>
</feature>
<dbReference type="GO" id="GO:0015648">
    <property type="term" value="F:lipid-linked peptidoglycan transporter activity"/>
    <property type="evidence" value="ECO:0007669"/>
    <property type="project" value="TreeGrafter"/>
</dbReference>
<keyword evidence="4" id="KW-0133">Cell shape</keyword>
<evidence type="ECO:0000256" key="9">
    <source>
        <dbReference type="SAM" id="Phobius"/>
    </source>
</evidence>
<dbReference type="EMBL" id="CR931997">
    <property type="protein sequence ID" value="CAI38273.1"/>
    <property type="molecule type" value="Genomic_DNA"/>
</dbReference>
<feature type="compositionally biased region" description="Low complexity" evidence="8">
    <location>
        <begin position="1200"/>
        <end position="1212"/>
    </location>
</feature>
<accession>Q4JSD4</accession>
<comment type="subcellular location">
    <subcellularLocation>
        <location evidence="1">Cell membrane</location>
        <topology evidence="1">Multi-pass membrane protein</topology>
    </subcellularLocation>
</comment>
<dbReference type="CDD" id="cd13973">
    <property type="entry name" value="PK_MviN-like"/>
    <property type="match status" value="1"/>
</dbReference>
<evidence type="ECO:0000313" key="11">
    <source>
        <dbReference type="Proteomes" id="UP000000545"/>
    </source>
</evidence>
<dbReference type="HOGENOM" id="CLU_006797_0_1_11"/>
<feature type="transmembrane region" description="Helical" evidence="9">
    <location>
        <begin position="240"/>
        <end position="260"/>
    </location>
</feature>
<feature type="transmembrane region" description="Helical" evidence="9">
    <location>
        <begin position="272"/>
        <end position="298"/>
    </location>
</feature>
<dbReference type="Gene3D" id="3.30.200.20">
    <property type="entry name" value="Phosphorylase Kinase, domain 1"/>
    <property type="match status" value="1"/>
</dbReference>
<dbReference type="Proteomes" id="UP000000545">
    <property type="component" value="Chromosome"/>
</dbReference>
<organism evidence="10 11">
    <name type="scientific">Corynebacterium jeikeium (strain K411)</name>
    <dbReference type="NCBI Taxonomy" id="306537"/>
    <lineage>
        <taxon>Bacteria</taxon>
        <taxon>Bacillati</taxon>
        <taxon>Actinomycetota</taxon>
        <taxon>Actinomycetes</taxon>
        <taxon>Mycobacteriales</taxon>
        <taxon>Corynebacteriaceae</taxon>
        <taxon>Corynebacterium</taxon>
    </lineage>
</organism>
<sequence length="1303" mass="136779">MLHKDGVVTSEQEREDQPASPSAGQRGRFRATQPPALAPKKDRAKTEMSAGGHGASQSPAEVAPTSRNGQGSQSGQGGQSNGAHNGSDAAAVQGAKSTAATAGTATAASASATATAADEPTGNGANTGGNAGSTGNSGTGGSTDGQSQKQSDEQIVRAGGSMAIATLISRITGFLRTVFIASALGGAVASAFNTANTLPNLVTELVLGAVLTSLVVPVLVRAEKEDADHGEAFIRRLLTLTFSLTLVITLVSVACAPLLVRMSLDSEGHVNIGMSTAFAYLVLPQIMFYAMFAVFMAILNTKGVFKPGAWAPVANNVVTLAVLGLYMFLPRDTKLQPTDNVTITDPHVMLLGLGTTAGVVMQALIMVPFLRKAGINLRPLWGIDERLKSFGGMAIAIVVYVAISQVGWLLNNRIASDTWEVAPTIYMQAWQLLQMPYGVIGVTLLTAVMPRLSRNAAEGDDKAVVRDLTVASKLTMLAMVPIIVFFTCFGTLISAALFAYKEFSLEDANVLGWTISFSAFTLIPYALVLLHLRVFYAREEVWTPTFIIAGITATKLTFAYIAPQIATEPRLVVVLLGAANGLGFMAGAIIGDRLLRRSLGDLQFRKVTMTVLWALGSSLIGALVAWRVDVLLTHFAFQTLANPWFIIRLLIAGVLFLGVTGLILVRAPLPEIQTLVAALSRIPGMSRVLPSRRPLPSDEQPNEEDQSRRLSAQELAAREAIALDHMMAGVALPPLAAGRVRGPRLVPGAPLLEGRYRLLADHGGWSAARFWQGRELATGDIVALTIMDPVAYARSQVSPGVSVPVNGVEVARAKDEMLRLSAKLKQFDVPGMAQVNRVIDYGNLVVIVSRWVQGSPLTTVAESKPEPLAAAFAVSSLADAAAQAEDSGTSLGLDHRDRVRIGTDGAAVLAFPGVLPNDDTAQDAHGVAVALRLLLEHVPYEEVPEDLTRIYKKIHELDGEKVGPEDLRKVAKDLRELKAGGLAIEEDQTPDPSAKSGFGARGNRPVGMAAAAAIAFVSVLVVAALVAAVISVVGGDRKDSPLSTDSLRQGAQAVRGVDPAEVPLSRPLEWLPADVNWPLDRPDLARLITDGDPETFWQSNPASTQLGGQPGTTKPGIGLLMTLPEGTALSQVQLRGLTQGTTLELRLAQADNNGKLGSLDQTTLLKSVQADSTDVTVDLAGMGADSPGTTGGSSWDNNREGSSSTSTESADGSGDGGSEKGSEKGKYDTDKVSAAKGNRLLIWITGLPLPKPATLAEITAVGNWLDQTSDENSGAGEGGIGGANDGANTEESSRPTRSVQPVG</sequence>
<feature type="transmembrane region" description="Helical" evidence="9">
    <location>
        <begin position="174"/>
        <end position="195"/>
    </location>
</feature>
<keyword evidence="6 9" id="KW-1133">Transmembrane helix</keyword>
<gene>
    <name evidence="10" type="ordered locus">jk2091</name>
</gene>
<dbReference type="Pfam" id="PF03023">
    <property type="entry name" value="MurJ"/>
    <property type="match status" value="1"/>
</dbReference>
<feature type="transmembrane region" description="Helical" evidence="9">
    <location>
        <begin position="573"/>
        <end position="595"/>
    </location>
</feature>
<feature type="transmembrane region" description="Helical" evidence="9">
    <location>
        <begin position="542"/>
        <end position="561"/>
    </location>
</feature>
<name>Q4JSD4_CORJK</name>
<evidence type="ECO:0000256" key="4">
    <source>
        <dbReference type="ARBA" id="ARBA00022960"/>
    </source>
</evidence>
<feature type="transmembrane region" description="Helical" evidence="9">
    <location>
        <begin position="390"/>
        <end position="410"/>
    </location>
</feature>
<dbReference type="PRINTS" id="PR01806">
    <property type="entry name" value="VIRFACTRMVIN"/>
</dbReference>
<keyword evidence="3 9" id="KW-0812">Transmembrane</keyword>
<feature type="transmembrane region" description="Helical" evidence="9">
    <location>
        <begin position="1009"/>
        <end position="1033"/>
    </location>
</feature>
<dbReference type="GO" id="GO:0008360">
    <property type="term" value="P:regulation of cell shape"/>
    <property type="evidence" value="ECO:0007669"/>
    <property type="project" value="UniProtKB-KW"/>
</dbReference>
<dbReference type="InterPro" id="IPR051050">
    <property type="entry name" value="Lipid_II_flippase_MurJ/MviN"/>
</dbReference>
<evidence type="ECO:0000256" key="6">
    <source>
        <dbReference type="ARBA" id="ARBA00022989"/>
    </source>
</evidence>
<keyword evidence="5" id="KW-0573">Peptidoglycan synthesis</keyword>
<feature type="compositionally biased region" description="Low complexity" evidence="8">
    <location>
        <begin position="111"/>
        <end position="124"/>
    </location>
</feature>
<feature type="transmembrane region" description="Helical" evidence="9">
    <location>
        <begin position="510"/>
        <end position="530"/>
    </location>
</feature>
<feature type="compositionally biased region" description="Gly residues" evidence="8">
    <location>
        <begin position="125"/>
        <end position="143"/>
    </location>
</feature>
<evidence type="ECO:0000256" key="2">
    <source>
        <dbReference type="ARBA" id="ARBA00022475"/>
    </source>
</evidence>
<feature type="region of interest" description="Disordered" evidence="8">
    <location>
        <begin position="1267"/>
        <end position="1303"/>
    </location>
</feature>
<reference evidence="10 11" key="1">
    <citation type="journal article" date="2005" name="J. Bacteriol.">
        <title>Complete genome sequence and analysis of the multiresistant nosocomial pathogen Corynebacterium jeikeium K411, a lipid-requiring bacterium of the human skin flora.</title>
        <authorList>
            <person name="Tauch A."/>
            <person name="Kaiser O."/>
            <person name="Hain T."/>
            <person name="Goesmann A."/>
            <person name="Weisshaar B."/>
            <person name="Albersmeier A."/>
            <person name="Bekel T."/>
            <person name="Bischoff N."/>
            <person name="Brune I."/>
            <person name="Chakraborty T."/>
            <person name="Kalinowski J."/>
            <person name="Meyer F."/>
            <person name="Rupp O."/>
            <person name="Schneiker S."/>
            <person name="Viehoever P."/>
            <person name="Puehler A."/>
        </authorList>
    </citation>
    <scope>NUCLEOTIDE SEQUENCE [LARGE SCALE GENOMIC DNA]</scope>
    <source>
        <strain evidence="10 11">K411</strain>
    </source>
</reference>
<keyword evidence="7 9" id="KW-0472">Membrane</keyword>
<proteinExistence type="predicted"/>
<feature type="transmembrane region" description="Helical" evidence="9">
    <location>
        <begin position="607"/>
        <end position="626"/>
    </location>
</feature>
<feature type="region of interest" description="Disordered" evidence="8">
    <location>
        <begin position="111"/>
        <end position="153"/>
    </location>
</feature>
<dbReference type="PANTHER" id="PTHR47019:SF1">
    <property type="entry name" value="LIPID II FLIPPASE MURJ"/>
    <property type="match status" value="1"/>
</dbReference>
<dbReference type="STRING" id="306537.jk2091"/>
<feature type="transmembrane region" description="Helical" evidence="9">
    <location>
        <begin position="310"/>
        <end position="329"/>
    </location>
</feature>
<dbReference type="PANTHER" id="PTHR47019">
    <property type="entry name" value="LIPID II FLIPPASE MURJ"/>
    <property type="match status" value="1"/>
</dbReference>
<feature type="compositionally biased region" description="Basic and acidic residues" evidence="8">
    <location>
        <begin position="1217"/>
        <end position="1229"/>
    </location>
</feature>
<evidence type="ECO:0000256" key="8">
    <source>
        <dbReference type="SAM" id="MobiDB-lite"/>
    </source>
</evidence>
<evidence type="ECO:0000256" key="7">
    <source>
        <dbReference type="ARBA" id="ARBA00023136"/>
    </source>
</evidence>
<feature type="compositionally biased region" description="Basic and acidic residues" evidence="8">
    <location>
        <begin position="1"/>
        <end position="17"/>
    </location>
</feature>
<evidence type="ECO:0000256" key="3">
    <source>
        <dbReference type="ARBA" id="ARBA00022692"/>
    </source>
</evidence>
<feature type="region of interest" description="Disordered" evidence="8">
    <location>
        <begin position="1"/>
        <end position="94"/>
    </location>
</feature>
<dbReference type="KEGG" id="cjk:jk2091"/>
<dbReference type="InterPro" id="IPR004268">
    <property type="entry name" value="MurJ"/>
</dbReference>
<protein>
    <submittedName>
        <fullName evidence="10">Putative membrane protein</fullName>
    </submittedName>
</protein>
<feature type="transmembrane region" description="Helical" evidence="9">
    <location>
        <begin position="430"/>
        <end position="453"/>
    </location>
</feature>
<dbReference type="Gene3D" id="1.10.510.10">
    <property type="entry name" value="Transferase(Phosphotransferase) domain 1"/>
    <property type="match status" value="1"/>
</dbReference>
<evidence type="ECO:0000256" key="1">
    <source>
        <dbReference type="ARBA" id="ARBA00004651"/>
    </source>
</evidence>
<feature type="region of interest" description="Disordered" evidence="8">
    <location>
        <begin position="1178"/>
        <end position="1229"/>
    </location>
</feature>
<feature type="transmembrane region" description="Helical" evidence="9">
    <location>
        <begin position="349"/>
        <end position="370"/>
    </location>
</feature>
<evidence type="ECO:0000256" key="5">
    <source>
        <dbReference type="ARBA" id="ARBA00022984"/>
    </source>
</evidence>
<dbReference type="CDD" id="cd13123">
    <property type="entry name" value="MATE_MurJ_like"/>
    <property type="match status" value="1"/>
</dbReference>
<feature type="compositionally biased region" description="Gly residues" evidence="8">
    <location>
        <begin position="1275"/>
        <end position="1284"/>
    </location>
</feature>
<feature type="transmembrane region" description="Helical" evidence="9">
    <location>
        <begin position="474"/>
        <end position="498"/>
    </location>
</feature>
<dbReference type="GO" id="GO:0005886">
    <property type="term" value="C:plasma membrane"/>
    <property type="evidence" value="ECO:0007669"/>
    <property type="project" value="UniProtKB-SubCell"/>
</dbReference>
<dbReference type="PATRIC" id="fig|306537.10.peg.2121"/>
<keyword evidence="2" id="KW-1003">Cell membrane</keyword>
<dbReference type="eggNOG" id="COG0728">
    <property type="taxonomic scope" value="Bacteria"/>
</dbReference>
<dbReference type="GO" id="GO:0034204">
    <property type="term" value="P:lipid translocation"/>
    <property type="evidence" value="ECO:0007669"/>
    <property type="project" value="TreeGrafter"/>
</dbReference>
<evidence type="ECO:0000313" key="10">
    <source>
        <dbReference type="EMBL" id="CAI38273.1"/>
    </source>
</evidence>